<dbReference type="Proteomes" id="UP000825935">
    <property type="component" value="Chromosome 1"/>
</dbReference>
<comment type="caution">
    <text evidence="1">The sequence shown here is derived from an EMBL/GenBank/DDBJ whole genome shotgun (WGS) entry which is preliminary data.</text>
</comment>
<sequence>MLSFLLEKDGVSGFTKRHIPETSSYSTSAFRLDLYCSGSAYARSHAPMCFPFLFRPPSSIVQLALLALAGGPDERAQCKYICLFVCAATSTVDCTSTSDLFLHNPQEC</sequence>
<reference evidence="1" key="1">
    <citation type="submission" date="2021-08" db="EMBL/GenBank/DDBJ databases">
        <title>WGS assembly of Ceratopteris richardii.</title>
        <authorList>
            <person name="Marchant D.B."/>
            <person name="Chen G."/>
            <person name="Jenkins J."/>
            <person name="Shu S."/>
            <person name="Leebens-Mack J."/>
            <person name="Grimwood J."/>
            <person name="Schmutz J."/>
            <person name="Soltis P."/>
            <person name="Soltis D."/>
            <person name="Chen Z.-H."/>
        </authorList>
    </citation>
    <scope>NUCLEOTIDE SEQUENCE</scope>
    <source>
        <strain evidence="1">Whitten #5841</strain>
        <tissue evidence="1">Leaf</tissue>
    </source>
</reference>
<dbReference type="EMBL" id="CM035406">
    <property type="protein sequence ID" value="KAH7445490.1"/>
    <property type="molecule type" value="Genomic_DNA"/>
</dbReference>
<evidence type="ECO:0000313" key="1">
    <source>
        <dbReference type="EMBL" id="KAH7445490.1"/>
    </source>
</evidence>
<organism evidence="1 2">
    <name type="scientific">Ceratopteris richardii</name>
    <name type="common">Triangle waterfern</name>
    <dbReference type="NCBI Taxonomy" id="49495"/>
    <lineage>
        <taxon>Eukaryota</taxon>
        <taxon>Viridiplantae</taxon>
        <taxon>Streptophyta</taxon>
        <taxon>Embryophyta</taxon>
        <taxon>Tracheophyta</taxon>
        <taxon>Polypodiopsida</taxon>
        <taxon>Polypodiidae</taxon>
        <taxon>Polypodiales</taxon>
        <taxon>Pteridineae</taxon>
        <taxon>Pteridaceae</taxon>
        <taxon>Parkerioideae</taxon>
        <taxon>Ceratopteris</taxon>
    </lineage>
</organism>
<dbReference type="AlphaFoldDB" id="A0A8T2VE48"/>
<proteinExistence type="predicted"/>
<gene>
    <name evidence="1" type="ORF">KP509_01G011400</name>
</gene>
<name>A0A8T2VE48_CERRI</name>
<accession>A0A8T2VE48</accession>
<evidence type="ECO:0000313" key="2">
    <source>
        <dbReference type="Proteomes" id="UP000825935"/>
    </source>
</evidence>
<protein>
    <submittedName>
        <fullName evidence="1">Uncharacterized protein</fullName>
    </submittedName>
</protein>
<keyword evidence="2" id="KW-1185">Reference proteome</keyword>